<reference evidence="3" key="1">
    <citation type="submission" date="2022-08" db="EMBL/GenBank/DDBJ databases">
        <authorList>
            <person name="Zhang D."/>
        </authorList>
    </citation>
    <scope>NUCLEOTIDE SEQUENCE</scope>
    <source>
        <strain evidence="3">XJ19-11</strain>
    </source>
</reference>
<dbReference type="AlphaFoldDB" id="A0A9X2P1W8"/>
<dbReference type="Proteomes" id="UP001142175">
    <property type="component" value="Unassembled WGS sequence"/>
</dbReference>
<evidence type="ECO:0000259" key="1">
    <source>
        <dbReference type="Pfam" id="PF07171"/>
    </source>
</evidence>
<dbReference type="InterPro" id="IPR009197">
    <property type="entry name" value="MlrC"/>
</dbReference>
<dbReference type="InterPro" id="IPR010799">
    <property type="entry name" value="MlrC_C"/>
</dbReference>
<feature type="domain" description="Microcystin LR degradation protein MlrC C-terminal" evidence="1">
    <location>
        <begin position="324"/>
        <end position="494"/>
    </location>
</feature>
<protein>
    <submittedName>
        <fullName evidence="3">M81 family metallopeptidase</fullName>
    </submittedName>
</protein>
<keyword evidence="4" id="KW-1185">Reference proteome</keyword>
<dbReference type="RefSeq" id="WP_258422027.1">
    <property type="nucleotide sequence ID" value="NZ_JANSUY010000001.1"/>
</dbReference>
<sequence>MHKINPILSVFATLLLFVVACSQKSNHDKLPRIGIAGIAIESSTFSPAVSEMDAFRVSRGKEIFNLYPFFSEDSTNRKRANWLPALYARAIPGGAVTRETYESLVTEMLDSLRKNLPYDGLFLDIHGAMSVVGLDDPEGDMIMRIREVIGTETVISTSMDLHGSVSPRLAKHTDLITCYRLAPHEDAMESKKRTVDNLLGRLEKGMGKPAYKAWIAVPILLPGEKTSTRIDPAKSLYAKVAPAAAQEGITDAGIWIGYAWADEPRNQAYVMVTGDDGELVKKTAAELAKSFWDVRHEFDFIAPTATLEESLNKAISSDKRPFMISDMGDNPTAGGAGDVTWTLNEILKRPEFKSADGPSLIYASIPGPEFVEEAIAAGIGRKVEGYVGAAVDSRFSPPIFLSGTITSIVEGDQHAVAEVVVKRGSVSVIVTKKRKPYHLESDFTRLDLNPRQTDIVVVKIGYLVPELYDMRGDWIMALTPGGVDQDLERMEFKRINRPMFPFDRDMENPDLNPKLIPLSHEK</sequence>
<dbReference type="Pfam" id="PF07171">
    <property type="entry name" value="MlrC_C"/>
    <property type="match status" value="1"/>
</dbReference>
<comment type="caution">
    <text evidence="3">The sequence shown here is derived from an EMBL/GenBank/DDBJ whole genome shotgun (WGS) entry which is preliminary data.</text>
</comment>
<accession>A0A9X2P1W8</accession>
<evidence type="ECO:0000259" key="2">
    <source>
        <dbReference type="Pfam" id="PF07364"/>
    </source>
</evidence>
<dbReference type="PROSITE" id="PS51257">
    <property type="entry name" value="PROKAR_LIPOPROTEIN"/>
    <property type="match status" value="1"/>
</dbReference>
<dbReference type="Pfam" id="PF07364">
    <property type="entry name" value="DUF1485"/>
    <property type="match status" value="1"/>
</dbReference>
<name>A0A9X2P1W8_9BACT</name>
<dbReference type="EMBL" id="JANSUY010000001">
    <property type="protein sequence ID" value="MCR9014154.1"/>
    <property type="molecule type" value="Genomic_DNA"/>
</dbReference>
<organism evidence="3 4">
    <name type="scientific">Aquiflexum gelatinilyticum</name>
    <dbReference type="NCBI Taxonomy" id="2961943"/>
    <lineage>
        <taxon>Bacteria</taxon>
        <taxon>Pseudomonadati</taxon>
        <taxon>Bacteroidota</taxon>
        <taxon>Cytophagia</taxon>
        <taxon>Cytophagales</taxon>
        <taxon>Cyclobacteriaceae</taxon>
        <taxon>Aquiflexum</taxon>
    </lineage>
</organism>
<dbReference type="PIRSF" id="PIRSF012702">
    <property type="entry name" value="UCP012702"/>
    <property type="match status" value="1"/>
</dbReference>
<feature type="domain" description="Microcystin LR degradation protein MlrC N-terminal" evidence="2">
    <location>
        <begin position="32"/>
        <end position="314"/>
    </location>
</feature>
<gene>
    <name evidence="3" type="ORF">NU887_03845</name>
</gene>
<dbReference type="InterPro" id="IPR015995">
    <property type="entry name" value="MlrC_N"/>
</dbReference>
<evidence type="ECO:0000313" key="4">
    <source>
        <dbReference type="Proteomes" id="UP001142175"/>
    </source>
</evidence>
<evidence type="ECO:0000313" key="3">
    <source>
        <dbReference type="EMBL" id="MCR9014154.1"/>
    </source>
</evidence>
<proteinExistence type="predicted"/>